<evidence type="ECO:0000256" key="11">
    <source>
        <dbReference type="SAM" id="MobiDB-lite"/>
    </source>
</evidence>
<evidence type="ECO:0000313" key="14">
    <source>
        <dbReference type="Proteomes" id="UP000266906"/>
    </source>
</evidence>
<dbReference type="SMART" id="SM00382">
    <property type="entry name" value="AAA"/>
    <property type="match status" value="1"/>
</dbReference>
<feature type="domain" description="ABC transporter" evidence="12">
    <location>
        <begin position="12"/>
        <end position="242"/>
    </location>
</feature>
<dbReference type="PANTHER" id="PTHR42711">
    <property type="entry name" value="ABC TRANSPORTER ATP-BINDING PROTEIN"/>
    <property type="match status" value="1"/>
</dbReference>
<keyword evidence="8" id="KW-0472">Membrane</keyword>
<feature type="compositionally biased region" description="Pro residues" evidence="11">
    <location>
        <begin position="342"/>
        <end position="360"/>
    </location>
</feature>
<dbReference type="GO" id="GO:0043215">
    <property type="term" value="P:daunorubicin transport"/>
    <property type="evidence" value="ECO:0007669"/>
    <property type="project" value="InterPro"/>
</dbReference>
<dbReference type="GO" id="GO:0005886">
    <property type="term" value="C:plasma membrane"/>
    <property type="evidence" value="ECO:0007669"/>
    <property type="project" value="UniProtKB-SubCell"/>
</dbReference>
<dbReference type="RefSeq" id="WP_123818937.1">
    <property type="nucleotide sequence ID" value="NZ_RKQG01000001.1"/>
</dbReference>
<dbReference type="FunFam" id="3.40.50.300:FF:000589">
    <property type="entry name" value="ABC transporter, ATP-binding subunit"/>
    <property type="match status" value="1"/>
</dbReference>
<name>A0A3N4RX04_9ACTN</name>
<dbReference type="EC" id="7.6.2.2" evidence="2"/>
<dbReference type="PROSITE" id="PS50893">
    <property type="entry name" value="ABC_TRANSPORTER_2"/>
    <property type="match status" value="1"/>
</dbReference>
<evidence type="ECO:0000256" key="4">
    <source>
        <dbReference type="ARBA" id="ARBA00022475"/>
    </source>
</evidence>
<comment type="similarity">
    <text evidence="10">Belongs to the ABC transporter superfamily. Drug exporter-1 (DrugE1) (TC 3.A.1.105) family.</text>
</comment>
<keyword evidence="6 13" id="KW-0067">ATP-binding</keyword>
<feature type="region of interest" description="Disordered" evidence="11">
    <location>
        <begin position="316"/>
        <end position="360"/>
    </location>
</feature>
<evidence type="ECO:0000256" key="10">
    <source>
        <dbReference type="ARBA" id="ARBA00049985"/>
    </source>
</evidence>
<dbReference type="GO" id="GO:1900753">
    <property type="term" value="P:doxorubicin transport"/>
    <property type="evidence" value="ECO:0007669"/>
    <property type="project" value="InterPro"/>
</dbReference>
<keyword evidence="14" id="KW-1185">Reference proteome</keyword>
<accession>A0A3N4RX04</accession>
<evidence type="ECO:0000256" key="6">
    <source>
        <dbReference type="ARBA" id="ARBA00022840"/>
    </source>
</evidence>
<feature type="compositionally biased region" description="Low complexity" evidence="11">
    <location>
        <begin position="324"/>
        <end position="340"/>
    </location>
</feature>
<dbReference type="SUPFAM" id="SSF52540">
    <property type="entry name" value="P-loop containing nucleoside triphosphate hydrolases"/>
    <property type="match status" value="1"/>
</dbReference>
<dbReference type="InterPro" id="IPR050763">
    <property type="entry name" value="ABC_transporter_ATP-binding"/>
</dbReference>
<dbReference type="NCBIfam" id="TIGR01188">
    <property type="entry name" value="drrA"/>
    <property type="match status" value="1"/>
</dbReference>
<dbReference type="Pfam" id="PF00005">
    <property type="entry name" value="ABC_tran"/>
    <property type="match status" value="1"/>
</dbReference>
<evidence type="ECO:0000256" key="5">
    <source>
        <dbReference type="ARBA" id="ARBA00022741"/>
    </source>
</evidence>
<dbReference type="GO" id="GO:0016887">
    <property type="term" value="F:ATP hydrolysis activity"/>
    <property type="evidence" value="ECO:0007669"/>
    <property type="project" value="InterPro"/>
</dbReference>
<evidence type="ECO:0000256" key="2">
    <source>
        <dbReference type="ARBA" id="ARBA00012191"/>
    </source>
</evidence>
<dbReference type="GO" id="GO:0005524">
    <property type="term" value="F:ATP binding"/>
    <property type="evidence" value="ECO:0007669"/>
    <property type="project" value="UniProtKB-KW"/>
</dbReference>
<evidence type="ECO:0000259" key="12">
    <source>
        <dbReference type="PROSITE" id="PS50893"/>
    </source>
</evidence>
<sequence>MTTQPAGTGSAIRVQGLGKRFKDLVALDGVDFTVPPGTVFGLLGPNGAGKTTAIRILTTIIRPTAGRAEVLGTDVVAHPAAVRRLIGLAGQYAAVDPNLTARENLRLIGRLTQLPRRRRDPRAADLLARFDLTAAADRPVRTYSGGMRRRLDVAAALVPEPPVLFLDEPTTGLDPQSRTALWELIRELVAEGTTVLLTTQYLEEADRLAQRVAVLAEGRVVADDSPHALKARLGTTVLELGMGEDPRATRAAALLADRLRHAPERDGAVLRLPSADGSLLLMDVLHALEAERLAPRTIAVRESSLDDVYLALTGHRTAPPPAGPAAAASTAAETPAAEAPPAERPAPPSAPPPAGGGPSS</sequence>
<evidence type="ECO:0000256" key="3">
    <source>
        <dbReference type="ARBA" id="ARBA00022448"/>
    </source>
</evidence>
<evidence type="ECO:0000256" key="7">
    <source>
        <dbReference type="ARBA" id="ARBA00022967"/>
    </source>
</evidence>
<dbReference type="GO" id="GO:0046677">
    <property type="term" value="P:response to antibiotic"/>
    <property type="evidence" value="ECO:0007669"/>
    <property type="project" value="UniProtKB-KW"/>
</dbReference>
<dbReference type="InterPro" id="IPR005894">
    <property type="entry name" value="DrrA"/>
</dbReference>
<dbReference type="InterPro" id="IPR003593">
    <property type="entry name" value="AAA+_ATPase"/>
</dbReference>
<dbReference type="InterPro" id="IPR017871">
    <property type="entry name" value="ABC_transporter-like_CS"/>
</dbReference>
<evidence type="ECO:0000256" key="9">
    <source>
        <dbReference type="ARBA" id="ARBA00023251"/>
    </source>
</evidence>
<keyword evidence="9" id="KW-0046">Antibiotic resistance</keyword>
<comment type="subcellular location">
    <subcellularLocation>
        <location evidence="1">Cell membrane</location>
        <topology evidence="1">Peripheral membrane protein</topology>
        <orientation evidence="1">Cytoplasmic side</orientation>
    </subcellularLocation>
</comment>
<comment type="caution">
    <text evidence="13">The sequence shown here is derived from an EMBL/GenBank/DDBJ whole genome shotgun (WGS) entry which is preliminary data.</text>
</comment>
<dbReference type="EMBL" id="RKQG01000001">
    <property type="protein sequence ID" value="RPE35509.1"/>
    <property type="molecule type" value="Genomic_DNA"/>
</dbReference>
<gene>
    <name evidence="13" type="ORF">EDD38_3859</name>
</gene>
<keyword evidence="5" id="KW-0547">Nucleotide-binding</keyword>
<keyword evidence="4" id="KW-1003">Cell membrane</keyword>
<keyword evidence="7" id="KW-1278">Translocase</keyword>
<dbReference type="PANTHER" id="PTHR42711:SF19">
    <property type="entry name" value="DOXORUBICIN RESISTANCE ATP-BINDING PROTEIN DRRA"/>
    <property type="match status" value="1"/>
</dbReference>
<evidence type="ECO:0000256" key="1">
    <source>
        <dbReference type="ARBA" id="ARBA00004413"/>
    </source>
</evidence>
<proteinExistence type="inferred from homology"/>
<keyword evidence="3" id="KW-0813">Transport</keyword>
<dbReference type="InterPro" id="IPR003439">
    <property type="entry name" value="ABC_transporter-like_ATP-bd"/>
</dbReference>
<dbReference type="InterPro" id="IPR027417">
    <property type="entry name" value="P-loop_NTPase"/>
</dbReference>
<reference evidence="13 14" key="1">
    <citation type="submission" date="2018-11" db="EMBL/GenBank/DDBJ databases">
        <title>Sequencing the genomes of 1000 actinobacteria strains.</title>
        <authorList>
            <person name="Klenk H.-P."/>
        </authorList>
    </citation>
    <scope>NUCLEOTIDE SEQUENCE [LARGE SCALE GENOMIC DNA]</scope>
    <source>
        <strain evidence="13 14">DSM 44781</strain>
    </source>
</reference>
<protein>
    <recommendedName>
        <fullName evidence="2">ABC-type xenobiotic transporter</fullName>
        <ecNumber evidence="2">7.6.2.2</ecNumber>
    </recommendedName>
</protein>
<dbReference type="Proteomes" id="UP000266906">
    <property type="component" value="Unassembled WGS sequence"/>
</dbReference>
<dbReference type="GO" id="GO:0008559">
    <property type="term" value="F:ABC-type xenobiotic transporter activity"/>
    <property type="evidence" value="ECO:0007669"/>
    <property type="project" value="UniProtKB-EC"/>
</dbReference>
<organism evidence="13 14">
    <name type="scientific">Kitasatospora cineracea</name>
    <dbReference type="NCBI Taxonomy" id="88074"/>
    <lineage>
        <taxon>Bacteria</taxon>
        <taxon>Bacillati</taxon>
        <taxon>Actinomycetota</taxon>
        <taxon>Actinomycetes</taxon>
        <taxon>Kitasatosporales</taxon>
        <taxon>Streptomycetaceae</taxon>
        <taxon>Kitasatospora</taxon>
    </lineage>
</organism>
<dbReference type="PROSITE" id="PS00211">
    <property type="entry name" value="ABC_TRANSPORTER_1"/>
    <property type="match status" value="1"/>
</dbReference>
<evidence type="ECO:0000313" key="13">
    <source>
        <dbReference type="EMBL" id="RPE35509.1"/>
    </source>
</evidence>
<dbReference type="Gene3D" id="3.40.50.300">
    <property type="entry name" value="P-loop containing nucleotide triphosphate hydrolases"/>
    <property type="match status" value="1"/>
</dbReference>
<dbReference type="AlphaFoldDB" id="A0A3N4RX04"/>
<evidence type="ECO:0000256" key="8">
    <source>
        <dbReference type="ARBA" id="ARBA00023136"/>
    </source>
</evidence>